<reference evidence="1" key="1">
    <citation type="submission" date="2019-02" db="EMBL/GenBank/DDBJ databases">
        <authorList>
            <person name="Gruber-Vodicka R. H."/>
            <person name="Seah K. B. B."/>
        </authorList>
    </citation>
    <scope>NUCLEOTIDE SEQUENCE</scope>
    <source>
        <strain evidence="1">BECK_BZ163</strain>
    </source>
</reference>
<accession>A0A450U317</accession>
<proteinExistence type="predicted"/>
<gene>
    <name evidence="1" type="ORF">BECKFM1743A_GA0114220_109981</name>
</gene>
<organism evidence="1">
    <name type="scientific">Candidatus Kentrum sp. FM</name>
    <dbReference type="NCBI Taxonomy" id="2126340"/>
    <lineage>
        <taxon>Bacteria</taxon>
        <taxon>Pseudomonadati</taxon>
        <taxon>Pseudomonadota</taxon>
        <taxon>Gammaproteobacteria</taxon>
        <taxon>Candidatus Kentrum</taxon>
    </lineage>
</organism>
<dbReference type="EMBL" id="CAADEZ010000998">
    <property type="protein sequence ID" value="VFJ77532.1"/>
    <property type="molecule type" value="Genomic_DNA"/>
</dbReference>
<dbReference type="AlphaFoldDB" id="A0A450U317"/>
<evidence type="ECO:0008006" key="2">
    <source>
        <dbReference type="Google" id="ProtNLM"/>
    </source>
</evidence>
<name>A0A450U317_9GAMM</name>
<dbReference type="SUPFAM" id="SSF47598">
    <property type="entry name" value="Ribbon-helix-helix"/>
    <property type="match status" value="1"/>
</dbReference>
<evidence type="ECO:0000313" key="1">
    <source>
        <dbReference type="EMBL" id="VFJ77532.1"/>
    </source>
</evidence>
<protein>
    <recommendedName>
        <fullName evidence="2">RHH-type transcriptional regulator, rel operon repressor / antitoxin RelB</fullName>
    </recommendedName>
</protein>
<sequence>MNHLSTRSTIDFDPAIHRALRLRAAATQSSISELVNESVRLLLAEDQEDLDAFSERADEPELSYEELLDDLRAHGKV</sequence>
<dbReference type="InterPro" id="IPR010985">
    <property type="entry name" value="Ribbon_hlx_hlx"/>
</dbReference>
<dbReference type="GO" id="GO:0006355">
    <property type="term" value="P:regulation of DNA-templated transcription"/>
    <property type="evidence" value="ECO:0007669"/>
    <property type="project" value="InterPro"/>
</dbReference>